<organism evidence="8 9">
    <name type="scientific">Bradyrhizobium jicamae</name>
    <dbReference type="NCBI Taxonomy" id="280332"/>
    <lineage>
        <taxon>Bacteria</taxon>
        <taxon>Pseudomonadati</taxon>
        <taxon>Pseudomonadota</taxon>
        <taxon>Alphaproteobacteria</taxon>
        <taxon>Hyphomicrobiales</taxon>
        <taxon>Nitrobacteraceae</taxon>
        <taxon>Bradyrhizobium</taxon>
    </lineage>
</organism>
<keyword evidence="3" id="KW-0560">Oxidoreductase</keyword>
<dbReference type="RefSeq" id="WP_057838103.1">
    <property type="nucleotide sequence ID" value="NZ_LLXZ01000156.1"/>
</dbReference>
<evidence type="ECO:0000259" key="7">
    <source>
        <dbReference type="Pfam" id="PF00296"/>
    </source>
</evidence>
<proteinExistence type="inferred from homology"/>
<sequence length="462" mass="51156">MTKQIRLNAFAMNCVAHQSPGLWTHPRDRTLGYNRLPYWLDLAKTLERGRFDGLFLADVLGVYDVFGSSPDAALRNAAQTPANEPLMLIPAMAAVTQNLGFGVTSNLSFEPPYPFARRMSTLDHLTEGRVGWNVVTGYLDSAARGAGKDKQTAHDDRYEIADEYMELVYKLWEGSWEDGAVLRDRARGIFADPSKVHRIQHEGTNYRLNAIHLSEPSPQRTPVLYQAGTSPRGRQFAAQHAECVFMSGPSAKIIGPRVAAIRALAKEIGRNPAEILMFSMMTIILGRTEAEAKAKYADYRRHIAPEGALALMSGWMGVDFSNYDLEQQVRHVQNDAGRTALDNVTRADPDRVWTVREVVEHVGIGGAGPVVVGTPEKVADDIEAWFEQTDVDGLNVAFATSPGDFEDIADMLVPELTRRGRYKSEYAEGTLREKLFGKGRARLTEQHPAARYRVGPKAAAAE</sequence>
<dbReference type="InterPro" id="IPR011251">
    <property type="entry name" value="Luciferase-like_dom"/>
</dbReference>
<dbReference type="InterPro" id="IPR016215">
    <property type="entry name" value="NTA_MOA"/>
</dbReference>
<dbReference type="InterPro" id="IPR036661">
    <property type="entry name" value="Luciferase-like_sf"/>
</dbReference>
<dbReference type="AlphaFoldDB" id="A0A0R3L3U8"/>
<reference evidence="8 9" key="1">
    <citation type="submission" date="2014-03" db="EMBL/GenBank/DDBJ databases">
        <title>Bradyrhizobium valentinum sp. nov., isolated from effective nodules of Lupinus mariae-josephae, a lupine endemic of basic-lime soils in Eastern Spain.</title>
        <authorList>
            <person name="Duran D."/>
            <person name="Rey L."/>
            <person name="Navarro A."/>
            <person name="Busquets A."/>
            <person name="Imperial J."/>
            <person name="Ruiz-Argueso T."/>
        </authorList>
    </citation>
    <scope>NUCLEOTIDE SEQUENCE [LARGE SCALE GENOMIC DNA]</scope>
    <source>
        <strain evidence="8 9">PAC68</strain>
    </source>
</reference>
<dbReference type="PANTHER" id="PTHR30011">
    <property type="entry name" value="ALKANESULFONATE MONOOXYGENASE-RELATED"/>
    <property type="match status" value="1"/>
</dbReference>
<evidence type="ECO:0000256" key="6">
    <source>
        <dbReference type="PIRSR" id="PIRSR000337-1"/>
    </source>
</evidence>
<comment type="caution">
    <text evidence="8">The sequence shown here is derived from an EMBL/GenBank/DDBJ whole genome shotgun (WGS) entry which is preliminary data.</text>
</comment>
<name>A0A0R3L3U8_9BRAD</name>
<dbReference type="PANTHER" id="PTHR30011:SF16">
    <property type="entry name" value="C2H2 FINGER DOMAIN TRANSCRIPTION FACTOR (EUROFUNG)-RELATED"/>
    <property type="match status" value="1"/>
</dbReference>
<evidence type="ECO:0000256" key="2">
    <source>
        <dbReference type="ARBA" id="ARBA00022643"/>
    </source>
</evidence>
<feature type="binding site" evidence="6">
    <location>
        <position position="230"/>
    </location>
    <ligand>
        <name>FMN</name>
        <dbReference type="ChEBI" id="CHEBI:58210"/>
    </ligand>
</feature>
<dbReference type="Gene3D" id="3.20.20.30">
    <property type="entry name" value="Luciferase-like domain"/>
    <property type="match status" value="1"/>
</dbReference>
<dbReference type="PIRSF" id="PIRSF000337">
    <property type="entry name" value="NTA_MOA"/>
    <property type="match status" value="1"/>
</dbReference>
<comment type="similarity">
    <text evidence="5">Belongs to the NtaA/SnaA/DszA monooxygenase family.</text>
</comment>
<evidence type="ECO:0000256" key="5">
    <source>
        <dbReference type="ARBA" id="ARBA00033748"/>
    </source>
</evidence>
<feature type="domain" description="Luciferase-like" evidence="7">
    <location>
        <begin position="24"/>
        <end position="389"/>
    </location>
</feature>
<evidence type="ECO:0000313" key="9">
    <source>
        <dbReference type="Proteomes" id="UP000050863"/>
    </source>
</evidence>
<dbReference type="OrthoDB" id="9779442at2"/>
<dbReference type="SUPFAM" id="SSF51679">
    <property type="entry name" value="Bacterial luciferase-like"/>
    <property type="match status" value="1"/>
</dbReference>
<dbReference type="EMBL" id="LLXZ01000156">
    <property type="protein sequence ID" value="KRR02551.1"/>
    <property type="molecule type" value="Genomic_DNA"/>
</dbReference>
<dbReference type="NCBIfam" id="TIGR03860">
    <property type="entry name" value="FMN_nitrolo"/>
    <property type="match status" value="1"/>
</dbReference>
<feature type="binding site" evidence="6">
    <location>
        <position position="154"/>
    </location>
    <ligand>
        <name>FMN</name>
        <dbReference type="ChEBI" id="CHEBI:58210"/>
    </ligand>
</feature>
<protein>
    <submittedName>
        <fullName evidence="8">5,10-methylene tetrahydromethanopterin reductase</fullName>
    </submittedName>
</protein>
<accession>A0A0R3L3U8</accession>
<feature type="binding site" evidence="6">
    <location>
        <position position="104"/>
    </location>
    <ligand>
        <name>FMN</name>
        <dbReference type="ChEBI" id="CHEBI:58210"/>
    </ligand>
</feature>
<keyword evidence="2 6" id="KW-0288">FMN</keyword>
<evidence type="ECO:0000256" key="3">
    <source>
        <dbReference type="ARBA" id="ARBA00023002"/>
    </source>
</evidence>
<dbReference type="GO" id="GO:0016705">
    <property type="term" value="F:oxidoreductase activity, acting on paired donors, with incorporation or reduction of molecular oxygen"/>
    <property type="evidence" value="ECO:0007669"/>
    <property type="project" value="InterPro"/>
</dbReference>
<dbReference type="Pfam" id="PF00296">
    <property type="entry name" value="Bac_luciferase"/>
    <property type="match status" value="1"/>
</dbReference>
<feature type="binding site" evidence="6">
    <location>
        <position position="158"/>
    </location>
    <ligand>
        <name>FMN</name>
        <dbReference type="ChEBI" id="CHEBI:58210"/>
    </ligand>
</feature>
<feature type="binding site" evidence="6">
    <location>
        <position position="58"/>
    </location>
    <ligand>
        <name>FMN</name>
        <dbReference type="ChEBI" id="CHEBI:58210"/>
    </ligand>
</feature>
<dbReference type="GO" id="GO:0004497">
    <property type="term" value="F:monooxygenase activity"/>
    <property type="evidence" value="ECO:0007669"/>
    <property type="project" value="UniProtKB-KW"/>
</dbReference>
<keyword evidence="4" id="KW-0503">Monooxygenase</keyword>
<dbReference type="STRING" id="280332.CQ12_15580"/>
<dbReference type="Proteomes" id="UP000050863">
    <property type="component" value="Unassembled WGS sequence"/>
</dbReference>
<gene>
    <name evidence="8" type="ORF">CQ12_15580</name>
</gene>
<dbReference type="InterPro" id="IPR051260">
    <property type="entry name" value="Diverse_substr_monoxygenases"/>
</dbReference>
<keyword evidence="9" id="KW-1185">Reference proteome</keyword>
<evidence type="ECO:0000256" key="1">
    <source>
        <dbReference type="ARBA" id="ARBA00022630"/>
    </source>
</evidence>
<keyword evidence="1 6" id="KW-0285">Flavoprotein</keyword>
<evidence type="ECO:0000313" key="8">
    <source>
        <dbReference type="EMBL" id="KRR02551.1"/>
    </source>
</evidence>
<evidence type="ECO:0000256" key="4">
    <source>
        <dbReference type="ARBA" id="ARBA00023033"/>
    </source>
</evidence>